<dbReference type="PANTHER" id="PTHR15031:SF4">
    <property type="entry name" value="CARTILAGE INTERMEDIATE LAYER PROTEIN 1"/>
    <property type="match status" value="1"/>
</dbReference>
<comment type="subcellular location">
    <subcellularLocation>
        <location evidence="1">Secreted</location>
    </subcellularLocation>
</comment>
<evidence type="ECO:0000256" key="4">
    <source>
        <dbReference type="ARBA" id="ARBA00023180"/>
    </source>
</evidence>
<dbReference type="OMA" id="TGKCSDY"/>
<dbReference type="InterPro" id="IPR025155">
    <property type="entry name" value="WxxW_domain"/>
</dbReference>
<dbReference type="Ensembl" id="ENSCVAT00000014237.1">
    <property type="protein sequence ID" value="ENSCVAP00000000932.1"/>
    <property type="gene ID" value="ENSCVAG00000001894.1"/>
</dbReference>
<feature type="domain" description="WxxW" evidence="6">
    <location>
        <begin position="33"/>
        <end position="116"/>
    </location>
</feature>
<evidence type="ECO:0000259" key="6">
    <source>
        <dbReference type="Pfam" id="PF13330"/>
    </source>
</evidence>
<dbReference type="PANTHER" id="PTHR15031">
    <property type="entry name" value="CARTILAGE INTERMEDIATE LAYER PROTEIN CLIP"/>
    <property type="match status" value="1"/>
</dbReference>
<dbReference type="STRING" id="28743.ENSCVAP00000000932"/>
<evidence type="ECO:0000256" key="2">
    <source>
        <dbReference type="ARBA" id="ARBA00022525"/>
    </source>
</evidence>
<evidence type="ECO:0000313" key="7">
    <source>
        <dbReference type="Ensembl" id="ENSCVAP00000000932.1"/>
    </source>
</evidence>
<protein>
    <recommendedName>
        <fullName evidence="6">WxxW domain-containing protein</fullName>
    </recommendedName>
</protein>
<name>A0A3Q2C8D4_CYPVA</name>
<reference evidence="7" key="1">
    <citation type="submission" date="2025-08" db="UniProtKB">
        <authorList>
            <consortium name="Ensembl"/>
        </authorList>
    </citation>
    <scope>IDENTIFICATION</scope>
</reference>
<evidence type="ECO:0000313" key="8">
    <source>
        <dbReference type="Proteomes" id="UP000265020"/>
    </source>
</evidence>
<keyword evidence="2" id="KW-0964">Secreted</keyword>
<reference evidence="7" key="2">
    <citation type="submission" date="2025-09" db="UniProtKB">
        <authorList>
            <consortium name="Ensembl"/>
        </authorList>
    </citation>
    <scope>IDENTIFICATION</scope>
</reference>
<feature type="signal peptide" evidence="5">
    <location>
        <begin position="1"/>
        <end position="19"/>
    </location>
</feature>
<feature type="domain" description="WxxW" evidence="6">
    <location>
        <begin position="126"/>
        <end position="211"/>
    </location>
</feature>
<dbReference type="Pfam" id="PF13330">
    <property type="entry name" value="Mucin2_WxxW"/>
    <property type="match status" value="2"/>
</dbReference>
<organism evidence="7 8">
    <name type="scientific">Cyprinodon variegatus</name>
    <name type="common">Sheepshead minnow</name>
    <dbReference type="NCBI Taxonomy" id="28743"/>
    <lineage>
        <taxon>Eukaryota</taxon>
        <taxon>Metazoa</taxon>
        <taxon>Chordata</taxon>
        <taxon>Craniata</taxon>
        <taxon>Vertebrata</taxon>
        <taxon>Euteleostomi</taxon>
        <taxon>Actinopterygii</taxon>
        <taxon>Neopterygii</taxon>
        <taxon>Teleostei</taxon>
        <taxon>Neoteleostei</taxon>
        <taxon>Acanthomorphata</taxon>
        <taxon>Ovalentaria</taxon>
        <taxon>Atherinomorphae</taxon>
        <taxon>Cyprinodontiformes</taxon>
        <taxon>Cyprinodontidae</taxon>
        <taxon>Cyprinodon</taxon>
    </lineage>
</organism>
<evidence type="ECO:0000256" key="1">
    <source>
        <dbReference type="ARBA" id="ARBA00004613"/>
    </source>
</evidence>
<dbReference type="GO" id="GO:0005576">
    <property type="term" value="C:extracellular region"/>
    <property type="evidence" value="ECO:0007669"/>
    <property type="project" value="UniProtKB-SubCell"/>
</dbReference>
<keyword evidence="3 5" id="KW-0732">Signal</keyword>
<proteinExistence type="predicted"/>
<evidence type="ECO:0000256" key="3">
    <source>
        <dbReference type="ARBA" id="ARBA00022729"/>
    </source>
</evidence>
<sequence length="214" mass="24405">MKQLIGFIVINQLFKLLSTNLVIDYLFVIPEEWTQWFDRDNPSGTGDWETLDDLRKENPGQICLDPRDIEALTVSGLTVSAAGEKIYRYDLKSGLICRNKDQDDRYCYDYKVRFSCEATSCKNVCWTKWYNRDKPTGSGDWEHLSALIKENPGSHLCSEPVYIEAVTVDGSIPAIRTGQNFYSYSPTKGLVCRNQDQSNGSCRDYKVRFGCSCS</sequence>
<accession>A0A3Q2C8D4</accession>
<dbReference type="InterPro" id="IPR039675">
    <property type="entry name" value="CILP1/CILP2"/>
</dbReference>
<keyword evidence="4" id="KW-0325">Glycoprotein</keyword>
<dbReference type="GeneTree" id="ENSGT00390000008152"/>
<dbReference type="AlphaFoldDB" id="A0A3Q2C8D4"/>
<dbReference type="Proteomes" id="UP000265020">
    <property type="component" value="Unassembled WGS sequence"/>
</dbReference>
<evidence type="ECO:0000256" key="5">
    <source>
        <dbReference type="SAM" id="SignalP"/>
    </source>
</evidence>
<feature type="chain" id="PRO_5046410459" description="WxxW domain-containing protein" evidence="5">
    <location>
        <begin position="20"/>
        <end position="214"/>
    </location>
</feature>
<keyword evidence="8" id="KW-1185">Reference proteome</keyword>